<comment type="similarity">
    <text evidence="1">Belongs to the aldehyde dehydrogenase family.</text>
</comment>
<organism evidence="4 5">
    <name type="scientific">Rhinocladiella mackenziei CBS 650.93</name>
    <dbReference type="NCBI Taxonomy" id="1442369"/>
    <lineage>
        <taxon>Eukaryota</taxon>
        <taxon>Fungi</taxon>
        <taxon>Dikarya</taxon>
        <taxon>Ascomycota</taxon>
        <taxon>Pezizomycotina</taxon>
        <taxon>Eurotiomycetes</taxon>
        <taxon>Chaetothyriomycetidae</taxon>
        <taxon>Chaetothyriales</taxon>
        <taxon>Herpotrichiellaceae</taxon>
        <taxon>Rhinocladiella</taxon>
    </lineage>
</organism>
<evidence type="ECO:0000313" key="5">
    <source>
        <dbReference type="Proteomes" id="UP000053617"/>
    </source>
</evidence>
<keyword evidence="5" id="KW-1185">Reference proteome</keyword>
<protein>
    <recommendedName>
        <fullName evidence="3">Aldehyde dehydrogenase domain-containing protein</fullName>
    </recommendedName>
</protein>
<dbReference type="OrthoDB" id="310895at2759"/>
<evidence type="ECO:0000256" key="1">
    <source>
        <dbReference type="ARBA" id="ARBA00009986"/>
    </source>
</evidence>
<dbReference type="PANTHER" id="PTHR42986">
    <property type="entry name" value="BENZALDEHYDE DEHYDROGENASE YFMT"/>
    <property type="match status" value="1"/>
</dbReference>
<dbReference type="HOGENOM" id="CLU_1305448_0_0_1"/>
<dbReference type="PANTHER" id="PTHR42986:SF1">
    <property type="entry name" value="BENZALDEHYDE DEHYDROGENASE YFMT"/>
    <property type="match status" value="1"/>
</dbReference>
<sequence>MAPKACNSALEAIRTWKWIPGTARREIPSQGCRYNLGKKRRMTERDSRSFTFPRALIEYQLHVIVQALFDAEARISATPIVQTARKDAPAVREALISYPTILKVEFRGSRAVSRIIGSLAGKYVERLGDANLEDAAVKCVFGAYNHHGQVCFSTERNYVIRSVADRFMECSRQKRRSSRLGVPILKDSPSKLKPSRSKGAKFVFGSSTFKD</sequence>
<dbReference type="VEuPathDB" id="FungiDB:Z518_00898"/>
<dbReference type="Pfam" id="PF00171">
    <property type="entry name" value="Aldedh"/>
    <property type="match status" value="1"/>
</dbReference>
<dbReference type="GeneID" id="25288969"/>
<gene>
    <name evidence="4" type="ORF">Z518_00898</name>
</gene>
<dbReference type="Proteomes" id="UP000053617">
    <property type="component" value="Unassembled WGS sequence"/>
</dbReference>
<dbReference type="Gene3D" id="3.40.605.10">
    <property type="entry name" value="Aldehyde Dehydrogenase, Chain A, domain 1"/>
    <property type="match status" value="1"/>
</dbReference>
<dbReference type="InterPro" id="IPR015590">
    <property type="entry name" value="Aldehyde_DH_dom"/>
</dbReference>
<name>A0A0D2G4Z5_9EURO</name>
<dbReference type="GO" id="GO:0016620">
    <property type="term" value="F:oxidoreductase activity, acting on the aldehyde or oxo group of donors, NAD or NADP as acceptor"/>
    <property type="evidence" value="ECO:0007669"/>
    <property type="project" value="InterPro"/>
</dbReference>
<dbReference type="InterPro" id="IPR016163">
    <property type="entry name" value="Ald_DH_C"/>
</dbReference>
<feature type="domain" description="Aldehyde dehydrogenase" evidence="3">
    <location>
        <begin position="87"/>
        <end position="185"/>
    </location>
</feature>
<dbReference type="RefSeq" id="XP_013276953.1">
    <property type="nucleotide sequence ID" value="XM_013421499.1"/>
</dbReference>
<dbReference type="Gene3D" id="3.40.309.10">
    <property type="entry name" value="Aldehyde Dehydrogenase, Chain A, domain 2"/>
    <property type="match status" value="1"/>
</dbReference>
<dbReference type="SUPFAM" id="SSF53720">
    <property type="entry name" value="ALDH-like"/>
    <property type="match status" value="1"/>
</dbReference>
<keyword evidence="2" id="KW-0520">NAD</keyword>
<dbReference type="AlphaFoldDB" id="A0A0D2G4Z5"/>
<evidence type="ECO:0000256" key="2">
    <source>
        <dbReference type="ARBA" id="ARBA00023027"/>
    </source>
</evidence>
<proteinExistence type="inferred from homology"/>
<dbReference type="InterPro" id="IPR016161">
    <property type="entry name" value="Ald_DH/histidinol_DH"/>
</dbReference>
<dbReference type="STRING" id="1442369.A0A0D2G4Z5"/>
<evidence type="ECO:0000313" key="4">
    <source>
        <dbReference type="EMBL" id="KIX09817.1"/>
    </source>
</evidence>
<reference evidence="4 5" key="1">
    <citation type="submission" date="2015-01" db="EMBL/GenBank/DDBJ databases">
        <title>The Genome Sequence of Rhinocladiella mackenzie CBS 650.93.</title>
        <authorList>
            <consortium name="The Broad Institute Genomics Platform"/>
            <person name="Cuomo C."/>
            <person name="de Hoog S."/>
            <person name="Gorbushina A."/>
            <person name="Stielow B."/>
            <person name="Teixiera M."/>
            <person name="Abouelleil A."/>
            <person name="Chapman S.B."/>
            <person name="Priest M."/>
            <person name="Young S.K."/>
            <person name="Wortman J."/>
            <person name="Nusbaum C."/>
            <person name="Birren B."/>
        </authorList>
    </citation>
    <scope>NUCLEOTIDE SEQUENCE [LARGE SCALE GENOMIC DNA]</scope>
    <source>
        <strain evidence="4 5">CBS 650.93</strain>
    </source>
</reference>
<accession>A0A0D2G4Z5</accession>
<evidence type="ECO:0000259" key="3">
    <source>
        <dbReference type="Pfam" id="PF00171"/>
    </source>
</evidence>
<dbReference type="EMBL" id="KN847475">
    <property type="protein sequence ID" value="KIX09817.1"/>
    <property type="molecule type" value="Genomic_DNA"/>
</dbReference>
<dbReference type="InterPro" id="IPR016162">
    <property type="entry name" value="Ald_DH_N"/>
</dbReference>